<name>A0A370NQ79_9BURK</name>
<gene>
    <name evidence="1" type="ORF">DN412_24185</name>
</gene>
<evidence type="ECO:0000313" key="1">
    <source>
        <dbReference type="EMBL" id="RDK07777.1"/>
    </source>
</evidence>
<proteinExistence type="predicted"/>
<dbReference type="AlphaFoldDB" id="A0A370NQ79"/>
<dbReference type="Proteomes" id="UP000255165">
    <property type="component" value="Unassembled WGS sequence"/>
</dbReference>
<comment type="caution">
    <text evidence="1">The sequence shown here is derived from an EMBL/GenBank/DDBJ whole genome shotgun (WGS) entry which is preliminary data.</text>
</comment>
<sequence>MAERQRGGPRERKGSTWLVLEGELTEPVAGVSGFSIHVFPVSEPCVGQAEIPSVGSFIRTKPVMDGVVELSEREFDFVVTLVAAGRIASCSVAFQPPRYRRALIARVSFSSDPPTPEDET</sequence>
<keyword evidence="2" id="KW-1185">Reference proteome</keyword>
<dbReference type="EMBL" id="QKWJ01000035">
    <property type="protein sequence ID" value="RDK07777.1"/>
    <property type="molecule type" value="Genomic_DNA"/>
</dbReference>
<evidence type="ECO:0000313" key="2">
    <source>
        <dbReference type="Proteomes" id="UP000255165"/>
    </source>
</evidence>
<protein>
    <submittedName>
        <fullName evidence="1">Uncharacterized protein</fullName>
    </submittedName>
</protein>
<accession>A0A370NQ79</accession>
<organism evidence="1 2">
    <name type="scientific">Cupriavidus lacunae</name>
    <dbReference type="NCBI Taxonomy" id="2666307"/>
    <lineage>
        <taxon>Bacteria</taxon>
        <taxon>Pseudomonadati</taxon>
        <taxon>Pseudomonadota</taxon>
        <taxon>Betaproteobacteria</taxon>
        <taxon>Burkholderiales</taxon>
        <taxon>Burkholderiaceae</taxon>
        <taxon>Cupriavidus</taxon>
    </lineage>
</organism>
<reference evidence="2" key="1">
    <citation type="submission" date="2018-06" db="EMBL/GenBank/DDBJ databases">
        <authorList>
            <person name="Feng T."/>
            <person name="Jeon C.O."/>
        </authorList>
    </citation>
    <scope>NUCLEOTIDE SEQUENCE [LARGE SCALE GENOMIC DNA]</scope>
    <source>
        <strain evidence="2">S23</strain>
    </source>
</reference>